<reference evidence="1 2" key="1">
    <citation type="submission" date="2020-02" db="EMBL/GenBank/DDBJ databases">
        <title>Draft genome sequence of Haematococcus lacustris strain NIES-144.</title>
        <authorList>
            <person name="Morimoto D."/>
            <person name="Nakagawa S."/>
            <person name="Yoshida T."/>
            <person name="Sawayama S."/>
        </authorList>
    </citation>
    <scope>NUCLEOTIDE SEQUENCE [LARGE SCALE GENOMIC DNA]</scope>
    <source>
        <strain evidence="1 2">NIES-144</strain>
    </source>
</reference>
<organism evidence="1 2">
    <name type="scientific">Haematococcus lacustris</name>
    <name type="common">Green alga</name>
    <name type="synonym">Haematococcus pluvialis</name>
    <dbReference type="NCBI Taxonomy" id="44745"/>
    <lineage>
        <taxon>Eukaryota</taxon>
        <taxon>Viridiplantae</taxon>
        <taxon>Chlorophyta</taxon>
        <taxon>core chlorophytes</taxon>
        <taxon>Chlorophyceae</taxon>
        <taxon>CS clade</taxon>
        <taxon>Chlamydomonadales</taxon>
        <taxon>Haematococcaceae</taxon>
        <taxon>Haematococcus</taxon>
    </lineage>
</organism>
<evidence type="ECO:0000313" key="1">
    <source>
        <dbReference type="EMBL" id="GFH11033.1"/>
    </source>
</evidence>
<gene>
    <name evidence="1" type="ORF">HaLaN_06462</name>
</gene>
<name>A0A699YLP5_HAELA</name>
<comment type="caution">
    <text evidence="1">The sequence shown here is derived from an EMBL/GenBank/DDBJ whole genome shotgun (WGS) entry which is preliminary data.</text>
</comment>
<feature type="non-terminal residue" evidence="1">
    <location>
        <position position="1"/>
    </location>
</feature>
<evidence type="ECO:0000313" key="2">
    <source>
        <dbReference type="Proteomes" id="UP000485058"/>
    </source>
</evidence>
<keyword evidence="2" id="KW-1185">Reference proteome</keyword>
<accession>A0A699YLP5</accession>
<dbReference type="EMBL" id="BLLF01000368">
    <property type="protein sequence ID" value="GFH11033.1"/>
    <property type="molecule type" value="Genomic_DNA"/>
</dbReference>
<proteinExistence type="predicted"/>
<dbReference type="AlphaFoldDB" id="A0A699YLP5"/>
<dbReference type="Proteomes" id="UP000485058">
    <property type="component" value="Unassembled WGS sequence"/>
</dbReference>
<protein>
    <submittedName>
        <fullName evidence="1">Calponin-homology (CH) domain-containing protein</fullName>
    </submittedName>
</protein>
<sequence>IIASKVAAHAKSSKAGVALWERPDLSAAFSDIGPGGTLHALGRDEFATVKQHNTSNKLVAEAIAAVWG</sequence>